<accession>A0AC34GDS6</accession>
<evidence type="ECO:0000313" key="1">
    <source>
        <dbReference type="Proteomes" id="UP000887579"/>
    </source>
</evidence>
<dbReference type="WBParaSite" id="ES5_v2.g27793.t1">
    <property type="protein sequence ID" value="ES5_v2.g27793.t1"/>
    <property type="gene ID" value="ES5_v2.g27793"/>
</dbReference>
<sequence>LNEIQGQIFDDTVTTIAEQEHAKTIINNSEETEETKQIMKFISGVAGVGKSHLIKTLAQQISLTYTITPHDEEYSAPAVIIGAPTAYAAIHINGNTNHSIFSLGESYSRYKPMSSEIASEKKVLFDNCKLIIIDEISMCSNVTLMQINLRCQEITGSKKLFGGLNILVFGDLLQLPAIKSLQVFEPLSSTQVYSSFAGGTGLNLWEEFEYLELLENMRQQNALIYSTALERLRIGGTTEEDFEMFKSRIIEPARNGGKPTFTEMAQYYLTLCENGSNNVMAIFPKVNDVNLFNAAVMKCKRLEIVDIFAKNSSDSG</sequence>
<name>A0AC34GDS6_9BILA</name>
<proteinExistence type="predicted"/>
<evidence type="ECO:0000313" key="2">
    <source>
        <dbReference type="WBParaSite" id="ES5_v2.g27793.t1"/>
    </source>
</evidence>
<protein>
    <submittedName>
        <fullName evidence="2">ATP-dependent DNA helicase</fullName>
    </submittedName>
</protein>
<organism evidence="1 2">
    <name type="scientific">Panagrolaimus sp. ES5</name>
    <dbReference type="NCBI Taxonomy" id="591445"/>
    <lineage>
        <taxon>Eukaryota</taxon>
        <taxon>Metazoa</taxon>
        <taxon>Ecdysozoa</taxon>
        <taxon>Nematoda</taxon>
        <taxon>Chromadorea</taxon>
        <taxon>Rhabditida</taxon>
        <taxon>Tylenchina</taxon>
        <taxon>Panagrolaimomorpha</taxon>
        <taxon>Panagrolaimoidea</taxon>
        <taxon>Panagrolaimidae</taxon>
        <taxon>Panagrolaimus</taxon>
    </lineage>
</organism>
<reference evidence="2" key="1">
    <citation type="submission" date="2022-11" db="UniProtKB">
        <authorList>
            <consortium name="WormBaseParasite"/>
        </authorList>
    </citation>
    <scope>IDENTIFICATION</scope>
</reference>
<dbReference type="Proteomes" id="UP000887579">
    <property type="component" value="Unplaced"/>
</dbReference>